<dbReference type="InterPro" id="IPR036691">
    <property type="entry name" value="Endo/exonu/phosph_ase_sf"/>
</dbReference>
<dbReference type="AlphaFoldDB" id="A0A930HP48"/>
<organism evidence="3 4">
    <name type="scientific">Prevotella aurantiaca</name>
    <dbReference type="NCBI Taxonomy" id="596085"/>
    <lineage>
        <taxon>Bacteria</taxon>
        <taxon>Pseudomonadati</taxon>
        <taxon>Bacteroidota</taxon>
        <taxon>Bacteroidia</taxon>
        <taxon>Bacteroidales</taxon>
        <taxon>Prevotellaceae</taxon>
        <taxon>Prevotella</taxon>
    </lineage>
</organism>
<dbReference type="Gene3D" id="3.60.10.10">
    <property type="entry name" value="Endonuclease/exonuclease/phosphatase"/>
    <property type="match status" value="1"/>
</dbReference>
<gene>
    <name evidence="3" type="ORF">HXN26_09690</name>
</gene>
<accession>A0A930HP48</accession>
<feature type="chain" id="PRO_5037504382" evidence="1">
    <location>
        <begin position="22"/>
        <end position="349"/>
    </location>
</feature>
<protein>
    <submittedName>
        <fullName evidence="3">Endonuclease/exonuclease/phosphatase family protein</fullName>
    </submittedName>
</protein>
<feature type="domain" description="Endonuclease/exonuclease/phosphatase" evidence="2">
    <location>
        <begin position="30"/>
        <end position="346"/>
    </location>
</feature>
<feature type="signal peptide" evidence="1">
    <location>
        <begin position="1"/>
        <end position="21"/>
    </location>
</feature>
<keyword evidence="3" id="KW-0378">Hydrolase</keyword>
<name>A0A930HP48_9BACT</name>
<dbReference type="EMBL" id="JABZSJ010000067">
    <property type="protein sequence ID" value="MBF1385100.1"/>
    <property type="molecule type" value="Genomic_DNA"/>
</dbReference>
<dbReference type="InterPro" id="IPR005135">
    <property type="entry name" value="Endo/exonuclease/phosphatase"/>
</dbReference>
<comment type="caution">
    <text evidence="3">The sequence shown here is derived from an EMBL/GenBank/DDBJ whole genome shotgun (WGS) entry which is preliminary data.</text>
</comment>
<evidence type="ECO:0000313" key="3">
    <source>
        <dbReference type="EMBL" id="MBF1385100.1"/>
    </source>
</evidence>
<dbReference type="PANTHER" id="PTHR42834">
    <property type="entry name" value="ENDONUCLEASE/EXONUCLEASE/PHOSPHATASE FAMILY PROTEIN (AFU_ORTHOLOGUE AFUA_3G09210)"/>
    <property type="match status" value="1"/>
</dbReference>
<keyword evidence="3" id="KW-0255">Endonuclease</keyword>
<reference evidence="3" key="1">
    <citation type="submission" date="2020-04" db="EMBL/GenBank/DDBJ databases">
        <title>Deep metagenomics examines the oral microbiome during advanced dental caries in children, revealing novel taxa and co-occurrences with host molecules.</title>
        <authorList>
            <person name="Baker J.L."/>
            <person name="Morton J.T."/>
            <person name="Dinis M."/>
            <person name="Alvarez R."/>
            <person name="Tran N.C."/>
            <person name="Knight R."/>
            <person name="Edlund A."/>
        </authorList>
    </citation>
    <scope>NUCLEOTIDE SEQUENCE</scope>
    <source>
        <strain evidence="3">JCVI_44_bin.5</strain>
    </source>
</reference>
<proteinExistence type="predicted"/>
<dbReference type="Proteomes" id="UP000771736">
    <property type="component" value="Unassembled WGS sequence"/>
</dbReference>
<evidence type="ECO:0000259" key="2">
    <source>
        <dbReference type="Pfam" id="PF19580"/>
    </source>
</evidence>
<keyword evidence="3" id="KW-0540">Nuclease</keyword>
<dbReference type="PANTHER" id="PTHR42834:SF1">
    <property type="entry name" value="ENDONUCLEASE_EXONUCLEASE_PHOSPHATASE FAMILY PROTEIN (AFU_ORTHOLOGUE AFUA_3G09210)"/>
    <property type="match status" value="1"/>
</dbReference>
<sequence>MKKFLFSLTIVIVLFSVTANAQKKYSVYGVGFYNQENLFDCTHDEGKNDYDFTPNGSYKWNQMKYESKLRNMSKVLAEMGTDVLPNTGCAFIGLAEVENAHVLEDLIAQPPLAGRGYKYVHIEGPDKRGIDCALLYNPKLFSVRNSKLVPYVYERNEDEKYATRGFLTVSGTMADEHVTVVVCHWPSRGAGSYYRELGGKQVKALKDSLLREDPNVMVLVMGDMNDDPTDKSMFECLSAKPNLDEVGVDDMYNPWYNILVKENIGTLKYQGRWNLFDQIVLTPNFLNMNNQKDFSNLKFWKNQIFRRDYLFQETGPRKGNTKRTTDGGVWLDGYSDHLPVIVYLIKEQK</sequence>
<evidence type="ECO:0000313" key="4">
    <source>
        <dbReference type="Proteomes" id="UP000771736"/>
    </source>
</evidence>
<evidence type="ECO:0000256" key="1">
    <source>
        <dbReference type="SAM" id="SignalP"/>
    </source>
</evidence>
<keyword evidence="1" id="KW-0732">Signal</keyword>
<dbReference type="Pfam" id="PF19580">
    <property type="entry name" value="Exo_endo_phos_3"/>
    <property type="match status" value="1"/>
</dbReference>
<dbReference type="RefSeq" id="WP_273160998.1">
    <property type="nucleotide sequence ID" value="NZ_JABZSJ010000067.1"/>
</dbReference>
<dbReference type="SUPFAM" id="SSF56219">
    <property type="entry name" value="DNase I-like"/>
    <property type="match status" value="1"/>
</dbReference>
<dbReference type="GO" id="GO:0004519">
    <property type="term" value="F:endonuclease activity"/>
    <property type="evidence" value="ECO:0007669"/>
    <property type="project" value="UniProtKB-KW"/>
</dbReference>